<protein>
    <submittedName>
        <fullName evidence="3">GNAT family N-acetyltransferase</fullName>
        <ecNumber evidence="3">2.3.1.-</ecNumber>
    </submittedName>
</protein>
<dbReference type="SUPFAM" id="SSF55729">
    <property type="entry name" value="Acyl-CoA N-acyltransferases (Nat)"/>
    <property type="match status" value="1"/>
</dbReference>
<dbReference type="AlphaFoldDB" id="A0AAU7Y419"/>
<keyword evidence="3" id="KW-0012">Acyltransferase</keyword>
<reference evidence="3" key="2">
    <citation type="submission" date="2023-08" db="EMBL/GenBank/DDBJ databases">
        <title>Increased levels of nutrients transform a symbiont into a lethal pathobiont.</title>
        <authorList>
            <person name="Lachnit T."/>
            <person name="Ulrich L."/>
            <person name="Willmer F.M."/>
            <person name="Hasenbein T."/>
            <person name="Steiner L.X."/>
            <person name="Wolters M."/>
            <person name="Herbst E.M."/>
            <person name="Deines P."/>
        </authorList>
    </citation>
    <scope>NUCLEOTIDE SEQUENCE</scope>
    <source>
        <strain evidence="3">T3</strain>
    </source>
</reference>
<feature type="domain" description="N-acetyltransferase" evidence="1">
    <location>
        <begin position="1"/>
        <end position="148"/>
    </location>
</feature>
<evidence type="ECO:0000313" key="2">
    <source>
        <dbReference type="EMBL" id="BCD85922.1"/>
    </source>
</evidence>
<dbReference type="Gene3D" id="3.40.630.30">
    <property type="match status" value="1"/>
</dbReference>
<keyword evidence="3" id="KW-0808">Transferase</keyword>
<proteinExistence type="predicted"/>
<dbReference type="PANTHER" id="PTHR43451:SF1">
    <property type="entry name" value="ACETYLTRANSFERASE"/>
    <property type="match status" value="1"/>
</dbReference>
<accession>A0AAU7Y419</accession>
<dbReference type="PROSITE" id="PS51186">
    <property type="entry name" value="GNAT"/>
    <property type="match status" value="1"/>
</dbReference>
<gene>
    <name evidence="3" type="ORF">ABS648_01605</name>
    <name evidence="2" type="ORF">PSm6_23290</name>
</gene>
<evidence type="ECO:0000313" key="3">
    <source>
        <dbReference type="EMBL" id="XBY64481.1"/>
    </source>
</evidence>
<dbReference type="EC" id="2.3.1.-" evidence="3"/>
<dbReference type="Pfam" id="PF13673">
    <property type="entry name" value="Acetyltransf_10"/>
    <property type="match status" value="1"/>
</dbReference>
<dbReference type="PANTHER" id="PTHR43451">
    <property type="entry name" value="ACETYLTRANSFERASE (GNAT) FAMILY PROTEIN"/>
    <property type="match status" value="1"/>
</dbReference>
<dbReference type="Proteomes" id="UP001064896">
    <property type="component" value="Chromosome"/>
</dbReference>
<evidence type="ECO:0000313" key="4">
    <source>
        <dbReference type="Proteomes" id="UP001064896"/>
    </source>
</evidence>
<dbReference type="EMBL" id="CP158373">
    <property type="protein sequence ID" value="XBY64481.1"/>
    <property type="molecule type" value="Genomic_DNA"/>
</dbReference>
<name>A0AAU7Y419_9PSED</name>
<dbReference type="GO" id="GO:0016747">
    <property type="term" value="F:acyltransferase activity, transferring groups other than amino-acyl groups"/>
    <property type="evidence" value="ECO:0007669"/>
    <property type="project" value="InterPro"/>
</dbReference>
<sequence length="155" mass="16733">MVIRKMEPADIDAVSTLCMAAFNASVAPTLPAQGIETFAKVAAAEAFLQRLQGDNLMLVYEDAGSLRGILELKEGRHLAMLFIDPEHQRQGIGQALVTAMTAHARVDPITVRASLTSVGAYLRYGFQCSGEPGEFAGLTYQPMELQVTRPGQARP</sequence>
<organism evidence="3">
    <name type="scientific">Pseudomonas solani</name>
    <dbReference type="NCBI Taxonomy" id="2731552"/>
    <lineage>
        <taxon>Bacteria</taxon>
        <taxon>Pseudomonadati</taxon>
        <taxon>Pseudomonadota</taxon>
        <taxon>Gammaproteobacteria</taxon>
        <taxon>Pseudomonadales</taxon>
        <taxon>Pseudomonadaceae</taxon>
        <taxon>Pseudomonas</taxon>
    </lineage>
</organism>
<dbReference type="InterPro" id="IPR000182">
    <property type="entry name" value="GNAT_dom"/>
</dbReference>
<keyword evidence="4" id="KW-1185">Reference proteome</keyword>
<dbReference type="RefSeq" id="WP_021218262.1">
    <property type="nucleotide sequence ID" value="NZ_AP023081.1"/>
</dbReference>
<dbReference type="InterPro" id="IPR052564">
    <property type="entry name" value="N-acetyltrans/Recomb-assoc"/>
</dbReference>
<evidence type="ECO:0000259" key="1">
    <source>
        <dbReference type="PROSITE" id="PS51186"/>
    </source>
</evidence>
<dbReference type="EMBL" id="AP023081">
    <property type="protein sequence ID" value="BCD85922.1"/>
    <property type="molecule type" value="Genomic_DNA"/>
</dbReference>
<reference evidence="2" key="1">
    <citation type="submission" date="2020-05" db="EMBL/GenBank/DDBJ databases">
        <title>Complete genome sequence of Pseudomonas sp. Sm006.</title>
        <authorList>
            <person name="Takeuchi K."/>
            <person name="Someya N."/>
        </authorList>
    </citation>
    <scope>NUCLEOTIDE SEQUENCE</scope>
    <source>
        <strain evidence="2">Sm006</strain>
    </source>
</reference>
<dbReference type="CDD" id="cd04301">
    <property type="entry name" value="NAT_SF"/>
    <property type="match status" value="1"/>
</dbReference>
<dbReference type="InterPro" id="IPR016181">
    <property type="entry name" value="Acyl_CoA_acyltransferase"/>
</dbReference>